<dbReference type="Proteomes" id="UP001365846">
    <property type="component" value="Unassembled WGS sequence"/>
</dbReference>
<dbReference type="PANTHER" id="PTHR38420:SF1">
    <property type="entry name" value="PUTATIVE (AFU_ORTHOLOGUE AFUA_5G14690)-RELATED"/>
    <property type="match status" value="1"/>
</dbReference>
<name>A0ABU8VB18_9BURK</name>
<dbReference type="InterPro" id="IPR009163">
    <property type="entry name" value="Ap4A_phos1/2"/>
</dbReference>
<dbReference type="Pfam" id="PF19327">
    <property type="entry name" value="Ap4A_phos_N"/>
    <property type="match status" value="1"/>
</dbReference>
<dbReference type="SUPFAM" id="SSF54197">
    <property type="entry name" value="HIT-like"/>
    <property type="match status" value="1"/>
</dbReference>
<comment type="caution">
    <text evidence="3">The sequence shown here is derived from an EMBL/GenBank/DDBJ whole genome shotgun (WGS) entry which is preliminary data.</text>
</comment>
<protein>
    <submittedName>
        <fullName evidence="3">Phosphorylase</fullName>
    </submittedName>
</protein>
<accession>A0ABU8VB18</accession>
<gene>
    <name evidence="3" type="ORF">WKW77_07185</name>
</gene>
<evidence type="ECO:0000259" key="1">
    <source>
        <dbReference type="Pfam" id="PF09830"/>
    </source>
</evidence>
<dbReference type="Gene3D" id="3.30.428.70">
    <property type="match status" value="1"/>
</dbReference>
<evidence type="ECO:0000259" key="2">
    <source>
        <dbReference type="Pfam" id="PF19327"/>
    </source>
</evidence>
<organism evidence="3 4">
    <name type="scientific">Variovorax ureilyticus</name>
    <dbReference type="NCBI Taxonomy" id="1836198"/>
    <lineage>
        <taxon>Bacteria</taxon>
        <taxon>Pseudomonadati</taxon>
        <taxon>Pseudomonadota</taxon>
        <taxon>Betaproteobacteria</taxon>
        <taxon>Burkholderiales</taxon>
        <taxon>Comamonadaceae</taxon>
        <taxon>Variovorax</taxon>
    </lineage>
</organism>
<dbReference type="InterPro" id="IPR036265">
    <property type="entry name" value="HIT-like_sf"/>
</dbReference>
<dbReference type="InterPro" id="IPR045759">
    <property type="entry name" value="Ap4A_phos1/2_N"/>
</dbReference>
<dbReference type="PIRSF" id="PIRSF000846">
    <property type="entry name" value="ATP_adenylyltr"/>
    <property type="match status" value="1"/>
</dbReference>
<dbReference type="InterPro" id="IPR043171">
    <property type="entry name" value="Ap4A_phos1/2-like"/>
</dbReference>
<proteinExistence type="predicted"/>
<reference evidence="3 4" key="1">
    <citation type="submission" date="2024-03" db="EMBL/GenBank/DDBJ databases">
        <title>Novel species of the genus Variovorax.</title>
        <authorList>
            <person name="Liu Q."/>
            <person name="Xin Y.-H."/>
        </authorList>
    </citation>
    <scope>NUCLEOTIDE SEQUENCE [LARGE SCALE GENOMIC DNA]</scope>
    <source>
        <strain evidence="3 4">KACC 18899</strain>
    </source>
</reference>
<feature type="domain" description="Ap4A phosphorylase 1/2 N-terminal" evidence="2">
    <location>
        <begin position="7"/>
        <end position="162"/>
    </location>
</feature>
<keyword evidence="4" id="KW-1185">Reference proteome</keyword>
<dbReference type="Pfam" id="PF09830">
    <property type="entry name" value="ATP_transf"/>
    <property type="match status" value="1"/>
</dbReference>
<dbReference type="InterPro" id="IPR019200">
    <property type="entry name" value="ATP_adenylylTrfase_C"/>
</dbReference>
<dbReference type="RefSeq" id="WP_340356155.1">
    <property type="nucleotide sequence ID" value="NZ_JBBKZU010000002.1"/>
</dbReference>
<feature type="domain" description="ATP adenylyltransferase C-terminal" evidence="1">
    <location>
        <begin position="167"/>
        <end position="273"/>
    </location>
</feature>
<sequence>MYSLSIVQNAIRRALADGALQPIETRTVLLDSGGVRFVLRTVSSLARKDEARPVVAASDPLGAYERSLFVGDVAPSHYILLNKFQLLAGHMLLVTRCFERQERLLTVEDFAALITCLSEVDGLAFYNGGVEAGASQRHKHLQLVPLPLARESADEVPMERVLGNDSRLPFSHAFARLAPHTTAPEWHALYRELLHRCGISAVAAADGEVQSTPYNLLVRRGWMLVVPRSRACFESISVNALGFAGSLFLRSQEELDRVHAIGPMQVLRTVAMPQDVPHDA</sequence>
<dbReference type="PANTHER" id="PTHR38420">
    <property type="entry name" value="AP-4-A PHOSPHORYLASE II"/>
    <property type="match status" value="1"/>
</dbReference>
<evidence type="ECO:0000313" key="4">
    <source>
        <dbReference type="Proteomes" id="UP001365846"/>
    </source>
</evidence>
<evidence type="ECO:0000313" key="3">
    <source>
        <dbReference type="EMBL" id="MEJ8810847.1"/>
    </source>
</evidence>
<dbReference type="EMBL" id="JBBKZU010000002">
    <property type="protein sequence ID" value="MEJ8810847.1"/>
    <property type="molecule type" value="Genomic_DNA"/>
</dbReference>